<comment type="subcellular location">
    <subcellularLocation>
        <location evidence="1">Cell membrane</location>
        <topology evidence="1">Multi-pass membrane protein</topology>
    </subcellularLocation>
</comment>
<dbReference type="GO" id="GO:0015648">
    <property type="term" value="F:lipid-linked peptidoglycan transporter activity"/>
    <property type="evidence" value="ECO:0007669"/>
    <property type="project" value="UniProtKB-UniRule"/>
</dbReference>
<keyword evidence="3 9" id="KW-0812">Transmembrane</keyword>
<dbReference type="PANTHER" id="PTHR47019:SF1">
    <property type="entry name" value="LIPID II FLIPPASE MURJ"/>
    <property type="match status" value="1"/>
</dbReference>
<evidence type="ECO:0000256" key="2">
    <source>
        <dbReference type="ARBA" id="ARBA00022475"/>
    </source>
</evidence>
<feature type="transmembrane region" description="Helical" evidence="9">
    <location>
        <begin position="168"/>
        <end position="190"/>
    </location>
</feature>
<feature type="transmembrane region" description="Helical" evidence="9">
    <location>
        <begin position="138"/>
        <end position="156"/>
    </location>
</feature>
<proteinExistence type="inferred from homology"/>
<feature type="transmembrane region" description="Helical" evidence="9">
    <location>
        <begin position="452"/>
        <end position="474"/>
    </location>
</feature>
<feature type="transmembrane region" description="Helical" evidence="9">
    <location>
        <begin position="320"/>
        <end position="339"/>
    </location>
</feature>
<evidence type="ECO:0000256" key="4">
    <source>
        <dbReference type="ARBA" id="ARBA00022960"/>
    </source>
</evidence>
<evidence type="ECO:0000256" key="6">
    <source>
        <dbReference type="ARBA" id="ARBA00022989"/>
    </source>
</evidence>
<evidence type="ECO:0000256" key="3">
    <source>
        <dbReference type="ARBA" id="ARBA00022692"/>
    </source>
</evidence>
<keyword evidence="6 9" id="KW-1133">Transmembrane helix</keyword>
<dbReference type="GO" id="GO:0005886">
    <property type="term" value="C:plasma membrane"/>
    <property type="evidence" value="ECO:0007669"/>
    <property type="project" value="UniProtKB-SubCell"/>
</dbReference>
<feature type="transmembrane region" description="Helical" evidence="9">
    <location>
        <begin position="65"/>
        <end position="84"/>
    </location>
</feature>
<name>A0A1F7GFR5_9BACT</name>
<protein>
    <recommendedName>
        <fullName evidence="8">Lipid II flippase</fullName>
    </recommendedName>
</protein>
<dbReference type="Proteomes" id="UP000177208">
    <property type="component" value="Unassembled WGS sequence"/>
</dbReference>
<reference evidence="10 11" key="1">
    <citation type="journal article" date="2016" name="Nat. Commun.">
        <title>Thousands of microbial genomes shed light on interconnected biogeochemical processes in an aquifer system.</title>
        <authorList>
            <person name="Anantharaman K."/>
            <person name="Brown C.T."/>
            <person name="Hug L.A."/>
            <person name="Sharon I."/>
            <person name="Castelle C.J."/>
            <person name="Probst A.J."/>
            <person name="Thomas B.C."/>
            <person name="Singh A."/>
            <person name="Wilkins M.J."/>
            <person name="Karaoz U."/>
            <person name="Brodie E.L."/>
            <person name="Williams K.H."/>
            <person name="Hubbard S.S."/>
            <person name="Banfield J.F."/>
        </authorList>
    </citation>
    <scope>NUCLEOTIDE SEQUENCE [LARGE SCALE GENOMIC DNA]</scope>
</reference>
<dbReference type="InterPro" id="IPR004268">
    <property type="entry name" value="MurJ"/>
</dbReference>
<dbReference type="GO" id="GO:0034204">
    <property type="term" value="P:lipid translocation"/>
    <property type="evidence" value="ECO:0007669"/>
    <property type="project" value="TreeGrafter"/>
</dbReference>
<feature type="transmembrane region" description="Helical" evidence="9">
    <location>
        <begin position="359"/>
        <end position="379"/>
    </location>
</feature>
<comment type="similarity">
    <text evidence="8">Belongs to the MurJ/MviN family.</text>
</comment>
<dbReference type="PIRSF" id="PIRSF002869">
    <property type="entry name" value="MviN"/>
    <property type="match status" value="1"/>
</dbReference>
<dbReference type="PANTHER" id="PTHR47019">
    <property type="entry name" value="LIPID II FLIPPASE MURJ"/>
    <property type="match status" value="1"/>
</dbReference>
<keyword evidence="2 8" id="KW-1003">Cell membrane</keyword>
<keyword evidence="8" id="KW-0961">Cell wall biogenesis/degradation</keyword>
<feature type="transmembrane region" description="Helical" evidence="9">
    <location>
        <begin position="96"/>
        <end position="118"/>
    </location>
</feature>
<dbReference type="InterPro" id="IPR051050">
    <property type="entry name" value="Lipid_II_flippase_MurJ/MviN"/>
</dbReference>
<evidence type="ECO:0000313" key="10">
    <source>
        <dbReference type="EMBL" id="OGK17332.1"/>
    </source>
</evidence>
<evidence type="ECO:0000256" key="9">
    <source>
        <dbReference type="SAM" id="Phobius"/>
    </source>
</evidence>
<accession>A0A1F7GFR5</accession>
<keyword evidence="4 8" id="KW-0133">Cell shape</keyword>
<evidence type="ECO:0000313" key="11">
    <source>
        <dbReference type="Proteomes" id="UP000177208"/>
    </source>
</evidence>
<dbReference type="GO" id="GO:0008360">
    <property type="term" value="P:regulation of cell shape"/>
    <property type="evidence" value="ECO:0007669"/>
    <property type="project" value="UniProtKB-UniRule"/>
</dbReference>
<feature type="transmembrane region" description="Helical" evidence="9">
    <location>
        <begin position="238"/>
        <end position="262"/>
    </location>
</feature>
<feature type="transmembrane region" description="Helical" evidence="9">
    <location>
        <begin position="419"/>
        <end position="440"/>
    </location>
</feature>
<feature type="transmembrane region" description="Helical" evidence="9">
    <location>
        <begin position="486"/>
        <end position="512"/>
    </location>
</feature>
<dbReference type="GO" id="GO:0071555">
    <property type="term" value="P:cell wall organization"/>
    <property type="evidence" value="ECO:0007669"/>
    <property type="project" value="UniProtKB-UniRule"/>
</dbReference>
<comment type="function">
    <text evidence="8">Involved in peptidoglycan biosynthesis. Transports lipid-linked peptidoglycan precursors from the inner to the outer leaflet of the cytoplasmic membrane.</text>
</comment>
<dbReference type="EMBL" id="MFZG01000009">
    <property type="protein sequence ID" value="OGK17332.1"/>
    <property type="molecule type" value="Genomic_DNA"/>
</dbReference>
<evidence type="ECO:0000256" key="5">
    <source>
        <dbReference type="ARBA" id="ARBA00022984"/>
    </source>
</evidence>
<comment type="caution">
    <text evidence="10">The sequence shown here is derived from an EMBL/GenBank/DDBJ whole genome shotgun (WGS) entry which is preliminary data.</text>
</comment>
<dbReference type="AlphaFoldDB" id="A0A1F7GFR5"/>
<keyword evidence="5 8" id="KW-0573">Peptidoglycan synthesis</keyword>
<evidence type="ECO:0000256" key="7">
    <source>
        <dbReference type="ARBA" id="ARBA00023136"/>
    </source>
</evidence>
<organism evidence="10 11">
    <name type="scientific">Candidatus Roizmanbacteria bacterium RIFCSPHIGHO2_01_FULL_39_12c</name>
    <dbReference type="NCBI Taxonomy" id="1802031"/>
    <lineage>
        <taxon>Bacteria</taxon>
        <taxon>Candidatus Roizmaniibacteriota</taxon>
    </lineage>
</organism>
<keyword evidence="8" id="KW-0813">Transport</keyword>
<feature type="transmembrane region" description="Helical" evidence="9">
    <location>
        <begin position="196"/>
        <end position="218"/>
    </location>
</feature>
<evidence type="ECO:0000256" key="1">
    <source>
        <dbReference type="ARBA" id="ARBA00004651"/>
    </source>
</evidence>
<evidence type="ECO:0000256" key="8">
    <source>
        <dbReference type="PIRNR" id="PIRNR002869"/>
    </source>
</evidence>
<feature type="transmembrane region" description="Helical" evidence="9">
    <location>
        <begin position="20"/>
        <end position="39"/>
    </location>
</feature>
<dbReference type="Pfam" id="PF03023">
    <property type="entry name" value="MurJ"/>
    <property type="match status" value="1"/>
</dbReference>
<feature type="transmembrane region" description="Helical" evidence="9">
    <location>
        <begin position="282"/>
        <end position="300"/>
    </location>
</feature>
<dbReference type="PRINTS" id="PR01806">
    <property type="entry name" value="VIRFACTRMVIN"/>
</dbReference>
<keyword evidence="7 8" id="KW-0472">Membrane</keyword>
<sequence>MNRILDRTRRFIFAKQTSMFSSAMLIGVMIIISRIFGFFRYRTLSGLFTKEELDIFLASFRIPDLVFEILITGALTSTIIPFFIKYEKNKEELSTNISSILNLILILMGGLITVLFLLMDFIVPAITPGFDQEKIKGIILYSRLLLVGQLPYLIIGNFLTGIAQANRLFFLPALAPIFYNLAIILTALFFSSSFFLLAPVFGVIIGAALFVLVQLPILTNTEFSYHFVLKKTAGLIEFFRIVVPRTLTVIFAQIDATIDLILTTLLGAGSYTVFYFAQHLQLLPVSVIGVAFGQASLPYLSEVFKANKIEEFKKIIVDSVLNLLFFTIPIASFFIFTRTPLVRLFYGGEKFDWEATVSTARTLSFFSLSLPFHTIYYFITRCFYAFLDTKTPFFVSMISILVNTVLSLVFVLILKLPVWYLAASFSFAMIINVTSLILILAHKIEGLNFRLLIIESAKMITVTVIASLLVYFLMKFLDELVFDTAYTINVFFLLTVGGLVYFCLYLFFSWLFEVREIYLVGKLILKAKEYKKKIVEFYSIYE</sequence>
<dbReference type="GO" id="GO:0009252">
    <property type="term" value="P:peptidoglycan biosynthetic process"/>
    <property type="evidence" value="ECO:0007669"/>
    <property type="project" value="UniProtKB-UniRule"/>
</dbReference>
<feature type="transmembrane region" description="Helical" evidence="9">
    <location>
        <begin position="391"/>
        <end position="413"/>
    </location>
</feature>
<gene>
    <name evidence="10" type="ORF">A2774_03985</name>
</gene>